<dbReference type="Gene3D" id="3.30.70.270">
    <property type="match status" value="1"/>
</dbReference>
<evidence type="ECO:0000313" key="1">
    <source>
        <dbReference type="EMBL" id="MPN05603.1"/>
    </source>
</evidence>
<sequence>MAQRTALLQVSEEKYRTLAYRDPLTGFANRVLFAEMLQHAILHAENSQSQFAESAFRVWFV</sequence>
<gene>
    <name evidence="1" type="ORF">SDC9_152854</name>
</gene>
<reference evidence="1" key="1">
    <citation type="submission" date="2019-08" db="EMBL/GenBank/DDBJ databases">
        <authorList>
            <person name="Kucharzyk K."/>
            <person name="Murdoch R.W."/>
            <person name="Higgins S."/>
            <person name="Loffler F."/>
        </authorList>
    </citation>
    <scope>NUCLEOTIDE SEQUENCE</scope>
</reference>
<dbReference type="AlphaFoldDB" id="A0A645EYX0"/>
<dbReference type="EMBL" id="VSSQ01051505">
    <property type="protein sequence ID" value="MPN05603.1"/>
    <property type="molecule type" value="Genomic_DNA"/>
</dbReference>
<accession>A0A645EYX0</accession>
<protein>
    <submittedName>
        <fullName evidence="1">Uncharacterized protein</fullName>
    </submittedName>
</protein>
<name>A0A645EYX0_9ZZZZ</name>
<proteinExistence type="predicted"/>
<comment type="caution">
    <text evidence="1">The sequence shown here is derived from an EMBL/GenBank/DDBJ whole genome shotgun (WGS) entry which is preliminary data.</text>
</comment>
<organism evidence="1">
    <name type="scientific">bioreactor metagenome</name>
    <dbReference type="NCBI Taxonomy" id="1076179"/>
    <lineage>
        <taxon>unclassified sequences</taxon>
        <taxon>metagenomes</taxon>
        <taxon>ecological metagenomes</taxon>
    </lineage>
</organism>
<dbReference type="InterPro" id="IPR043128">
    <property type="entry name" value="Rev_trsase/Diguanyl_cyclase"/>
</dbReference>